<protein>
    <submittedName>
        <fullName evidence="1">Uncharacterized protein</fullName>
    </submittedName>
</protein>
<comment type="caution">
    <text evidence="1">The sequence shown here is derived from an EMBL/GenBank/DDBJ whole genome shotgun (WGS) entry which is preliminary data.</text>
</comment>
<dbReference type="KEGG" id="cput:CONPUDRAFT_61613"/>
<dbReference type="EMBL" id="JH711583">
    <property type="protein sequence ID" value="EIW77690.1"/>
    <property type="molecule type" value="Genomic_DNA"/>
</dbReference>
<dbReference type="AlphaFoldDB" id="A0A5M3MFJ3"/>
<dbReference type="GeneID" id="19208166"/>
<dbReference type="OrthoDB" id="2659841at2759"/>
<organism evidence="1 2">
    <name type="scientific">Coniophora puteana (strain RWD-64-598)</name>
    <name type="common">Brown rot fungus</name>
    <dbReference type="NCBI Taxonomy" id="741705"/>
    <lineage>
        <taxon>Eukaryota</taxon>
        <taxon>Fungi</taxon>
        <taxon>Dikarya</taxon>
        <taxon>Basidiomycota</taxon>
        <taxon>Agaricomycotina</taxon>
        <taxon>Agaricomycetes</taxon>
        <taxon>Agaricomycetidae</taxon>
        <taxon>Boletales</taxon>
        <taxon>Coniophorineae</taxon>
        <taxon>Coniophoraceae</taxon>
        <taxon>Coniophora</taxon>
    </lineage>
</organism>
<gene>
    <name evidence="1" type="ORF">CONPUDRAFT_61613</name>
</gene>
<dbReference type="Proteomes" id="UP000053558">
    <property type="component" value="Unassembled WGS sequence"/>
</dbReference>
<evidence type="ECO:0000313" key="2">
    <source>
        <dbReference type="Proteomes" id="UP000053558"/>
    </source>
</evidence>
<sequence length="305" mass="33623">MRTITNRIEDAINAVYAPRGYTDKDIDLAILVHCLGGQALLTALNRRLAIPSLRTLEHKHAFTQVEVTTGRIQPSHFTQNIQNTILAPLQSSPLSPALSGHTITIGEMAIQEKADFDGKLQMVLGICHQHSDGVNLRLHDVASAECICEKLASGECHLGKEATIIAVTTWGNNSIHPIPAAPSCKSETPAEIADTMKQAINSWKTTGAHNQLGPIWSVATDGDATCRRGFHDFLLKDELDFNSPLYRTMCLLPGLNLQVGEGDITLDFNWKHIFKCMSFFAHRICIANIFIRYLYTLTKPQGHCA</sequence>
<name>A0A5M3MFJ3_CONPW</name>
<dbReference type="OMA" id="HRICIAN"/>
<reference evidence="2" key="1">
    <citation type="journal article" date="2012" name="Science">
        <title>The Paleozoic origin of enzymatic lignin decomposition reconstructed from 31 fungal genomes.</title>
        <authorList>
            <person name="Floudas D."/>
            <person name="Binder M."/>
            <person name="Riley R."/>
            <person name="Barry K."/>
            <person name="Blanchette R.A."/>
            <person name="Henrissat B."/>
            <person name="Martinez A.T."/>
            <person name="Otillar R."/>
            <person name="Spatafora J.W."/>
            <person name="Yadav J.S."/>
            <person name="Aerts A."/>
            <person name="Benoit I."/>
            <person name="Boyd A."/>
            <person name="Carlson A."/>
            <person name="Copeland A."/>
            <person name="Coutinho P.M."/>
            <person name="de Vries R.P."/>
            <person name="Ferreira P."/>
            <person name="Findley K."/>
            <person name="Foster B."/>
            <person name="Gaskell J."/>
            <person name="Glotzer D."/>
            <person name="Gorecki P."/>
            <person name="Heitman J."/>
            <person name="Hesse C."/>
            <person name="Hori C."/>
            <person name="Igarashi K."/>
            <person name="Jurgens J.A."/>
            <person name="Kallen N."/>
            <person name="Kersten P."/>
            <person name="Kohler A."/>
            <person name="Kuees U."/>
            <person name="Kumar T.K.A."/>
            <person name="Kuo A."/>
            <person name="LaButti K."/>
            <person name="Larrondo L.F."/>
            <person name="Lindquist E."/>
            <person name="Ling A."/>
            <person name="Lombard V."/>
            <person name="Lucas S."/>
            <person name="Lundell T."/>
            <person name="Martin R."/>
            <person name="McLaughlin D.J."/>
            <person name="Morgenstern I."/>
            <person name="Morin E."/>
            <person name="Murat C."/>
            <person name="Nagy L.G."/>
            <person name="Nolan M."/>
            <person name="Ohm R.A."/>
            <person name="Patyshakuliyeva A."/>
            <person name="Rokas A."/>
            <person name="Ruiz-Duenas F.J."/>
            <person name="Sabat G."/>
            <person name="Salamov A."/>
            <person name="Samejima M."/>
            <person name="Schmutz J."/>
            <person name="Slot J.C."/>
            <person name="St John F."/>
            <person name="Stenlid J."/>
            <person name="Sun H."/>
            <person name="Sun S."/>
            <person name="Syed K."/>
            <person name="Tsang A."/>
            <person name="Wiebenga A."/>
            <person name="Young D."/>
            <person name="Pisabarro A."/>
            <person name="Eastwood D.C."/>
            <person name="Martin F."/>
            <person name="Cullen D."/>
            <person name="Grigoriev I.V."/>
            <person name="Hibbett D.S."/>
        </authorList>
    </citation>
    <scope>NUCLEOTIDE SEQUENCE [LARGE SCALE GENOMIC DNA]</scope>
    <source>
        <strain evidence="2">RWD-64-598 SS2</strain>
    </source>
</reference>
<proteinExistence type="predicted"/>
<keyword evidence="2" id="KW-1185">Reference proteome</keyword>
<dbReference type="RefSeq" id="XP_007771770.1">
    <property type="nucleotide sequence ID" value="XM_007773580.1"/>
</dbReference>
<evidence type="ECO:0000313" key="1">
    <source>
        <dbReference type="EMBL" id="EIW77690.1"/>
    </source>
</evidence>
<accession>A0A5M3MFJ3</accession>